<sequence>MMLQIKNEAMRIAWFFVFLRANIAILRFSTMKTDDFKMKAYYNRVIGTTRGRENEGSAS</sequence>
<evidence type="ECO:0000256" key="1">
    <source>
        <dbReference type="SAM" id="Phobius"/>
    </source>
</evidence>
<name>A0A2S5GE88_9BACL</name>
<proteinExistence type="predicted"/>
<evidence type="ECO:0000313" key="2">
    <source>
        <dbReference type="EMBL" id="PPA71316.1"/>
    </source>
</evidence>
<gene>
    <name evidence="2" type="ORF">C4B60_04425</name>
</gene>
<comment type="caution">
    <text evidence="2">The sequence shown here is derived from an EMBL/GenBank/DDBJ whole genome shotgun (WGS) entry which is preliminary data.</text>
</comment>
<dbReference type="Proteomes" id="UP000239047">
    <property type="component" value="Unassembled WGS sequence"/>
</dbReference>
<keyword evidence="1" id="KW-0472">Membrane</keyword>
<protein>
    <submittedName>
        <fullName evidence="2">Uncharacterized protein</fullName>
    </submittedName>
</protein>
<keyword evidence="3" id="KW-1185">Reference proteome</keyword>
<reference evidence="2 3" key="1">
    <citation type="submission" date="2018-02" db="EMBL/GenBank/DDBJ databases">
        <title>Jeotgalibacillus proteolyticum sp. nov. a protease producing bacterium isolated from ocean sediments of Laizhou Bay.</title>
        <authorList>
            <person name="Li Y."/>
        </authorList>
    </citation>
    <scope>NUCLEOTIDE SEQUENCE [LARGE SCALE GENOMIC DNA]</scope>
    <source>
        <strain evidence="2 3">22-7</strain>
    </source>
</reference>
<accession>A0A2S5GE88</accession>
<evidence type="ECO:0000313" key="3">
    <source>
        <dbReference type="Proteomes" id="UP000239047"/>
    </source>
</evidence>
<organism evidence="2 3">
    <name type="scientific">Jeotgalibacillus proteolyticus</name>
    <dbReference type="NCBI Taxonomy" id="2082395"/>
    <lineage>
        <taxon>Bacteria</taxon>
        <taxon>Bacillati</taxon>
        <taxon>Bacillota</taxon>
        <taxon>Bacilli</taxon>
        <taxon>Bacillales</taxon>
        <taxon>Caryophanaceae</taxon>
        <taxon>Jeotgalibacillus</taxon>
    </lineage>
</organism>
<dbReference type="EMBL" id="PREZ01000002">
    <property type="protein sequence ID" value="PPA71316.1"/>
    <property type="molecule type" value="Genomic_DNA"/>
</dbReference>
<keyword evidence="1" id="KW-0812">Transmembrane</keyword>
<dbReference type="AlphaFoldDB" id="A0A2S5GE88"/>
<keyword evidence="1" id="KW-1133">Transmembrane helix</keyword>
<feature type="transmembrane region" description="Helical" evidence="1">
    <location>
        <begin position="12"/>
        <end position="29"/>
    </location>
</feature>